<name>A0A1H3EAR3_9PSEU</name>
<keyword evidence="1" id="KW-1133">Transmembrane helix</keyword>
<dbReference type="EMBL" id="FNON01000003">
    <property type="protein sequence ID" value="SDX75697.1"/>
    <property type="molecule type" value="Genomic_DNA"/>
</dbReference>
<dbReference type="OrthoDB" id="3612431at2"/>
<dbReference type="Proteomes" id="UP000199515">
    <property type="component" value="Unassembled WGS sequence"/>
</dbReference>
<feature type="transmembrane region" description="Helical" evidence="1">
    <location>
        <begin position="40"/>
        <end position="62"/>
    </location>
</feature>
<keyword evidence="1" id="KW-0472">Membrane</keyword>
<keyword evidence="1" id="KW-0812">Transmembrane</keyword>
<evidence type="ECO:0000313" key="2">
    <source>
        <dbReference type="EMBL" id="SDX75697.1"/>
    </source>
</evidence>
<organism evidence="2 3">
    <name type="scientific">Amycolatopsis xylanica</name>
    <dbReference type="NCBI Taxonomy" id="589385"/>
    <lineage>
        <taxon>Bacteria</taxon>
        <taxon>Bacillati</taxon>
        <taxon>Actinomycetota</taxon>
        <taxon>Actinomycetes</taxon>
        <taxon>Pseudonocardiales</taxon>
        <taxon>Pseudonocardiaceae</taxon>
        <taxon>Amycolatopsis</taxon>
    </lineage>
</organism>
<dbReference type="AlphaFoldDB" id="A0A1H3EAR3"/>
<reference evidence="2 3" key="1">
    <citation type="submission" date="2016-10" db="EMBL/GenBank/DDBJ databases">
        <authorList>
            <person name="de Groot N.N."/>
        </authorList>
    </citation>
    <scope>NUCLEOTIDE SEQUENCE [LARGE SCALE GENOMIC DNA]</scope>
    <source>
        <strain evidence="2 3">CPCC 202699</strain>
    </source>
</reference>
<dbReference type="RefSeq" id="WP_091289798.1">
    <property type="nucleotide sequence ID" value="NZ_FNON01000003.1"/>
</dbReference>
<proteinExistence type="predicted"/>
<gene>
    <name evidence="2" type="ORF">SAMN05421504_103725</name>
</gene>
<evidence type="ECO:0000256" key="1">
    <source>
        <dbReference type="SAM" id="Phobius"/>
    </source>
</evidence>
<evidence type="ECO:0000313" key="3">
    <source>
        <dbReference type="Proteomes" id="UP000199515"/>
    </source>
</evidence>
<protein>
    <submittedName>
        <fullName evidence="2">Uncharacterized protein</fullName>
    </submittedName>
</protein>
<sequence>MEENDLRAALRAYVTTDEPPIGLAESTVVRAGKRAKRRHAFAAIGSAVVLIVAMVTGGAIVLPKLHSTVPVAEHPIELATKAPCPENRADETDEEGRVRLTCVLSFLLRQFFPSNVRLEREWEGQTWPPGDDPLALNVGNLGFGASYALHLNIIDEQGLASIIVEIRQGNPHRGGLPGWCSLGQGIDPECEERVGPRNGNLVFTRSRSGQDALYLRATFETDDTYVSMTSGNAKESNFLHSNLPPSRVMPYFDHRQMEAIITAPDLVY</sequence>
<dbReference type="STRING" id="589385.SAMN05421504_103725"/>
<accession>A0A1H3EAR3</accession>
<keyword evidence="3" id="KW-1185">Reference proteome</keyword>